<sequence>EGVRGYLFQGRFGSCVLDQQHLLAAGRYVERNPVAAGMVESPVDHNWSSARFNCGVVEDDPLVRERSLPSMVDNWMNFLETTDGEQDLRIQKRTKTGRPLGGEPFIKHLEKLTGRALMLKTAGRPRIDE</sequence>
<reference evidence="2 3" key="1">
    <citation type="submission" date="2016-10" db="EMBL/GenBank/DDBJ databases">
        <authorList>
            <person name="de Groot N.N."/>
        </authorList>
    </citation>
    <scope>NUCLEOTIDE SEQUENCE [LARGE SCALE GENOMIC DNA]</scope>
    <source>
        <strain evidence="2 3">DSM 7343</strain>
    </source>
</reference>
<name>A0A1H4EII3_9BACT</name>
<evidence type="ECO:0000313" key="2">
    <source>
        <dbReference type="EMBL" id="SEA84687.1"/>
    </source>
</evidence>
<gene>
    <name evidence="1" type="ORF">SAMN05660420_03308</name>
    <name evidence="2" type="ORF">SAMN05660420_03393</name>
</gene>
<protein>
    <submittedName>
        <fullName evidence="2">Putative transposase</fullName>
    </submittedName>
</protein>
<dbReference type="Gene3D" id="3.30.70.1290">
    <property type="entry name" value="Transposase IS200-like"/>
    <property type="match status" value="1"/>
</dbReference>
<dbReference type="AlphaFoldDB" id="A0A1H4EII3"/>
<dbReference type="EMBL" id="FNQN01000023">
    <property type="protein sequence ID" value="SEA84687.1"/>
    <property type="molecule type" value="Genomic_DNA"/>
</dbReference>
<evidence type="ECO:0000313" key="1">
    <source>
        <dbReference type="EMBL" id="SEA82124.1"/>
    </source>
</evidence>
<dbReference type="InterPro" id="IPR036515">
    <property type="entry name" value="Transposase_17_sf"/>
</dbReference>
<evidence type="ECO:0000313" key="3">
    <source>
        <dbReference type="Proteomes" id="UP000199409"/>
    </source>
</evidence>
<dbReference type="STRING" id="37625.SAMN05660420_03308"/>
<dbReference type="GO" id="GO:0004803">
    <property type="term" value="F:transposase activity"/>
    <property type="evidence" value="ECO:0007669"/>
    <property type="project" value="InterPro"/>
</dbReference>
<dbReference type="PANTHER" id="PTHR34322:SF2">
    <property type="entry name" value="TRANSPOSASE IS200-LIKE DOMAIN-CONTAINING PROTEIN"/>
    <property type="match status" value="1"/>
</dbReference>
<feature type="non-terminal residue" evidence="2">
    <location>
        <position position="1"/>
    </location>
</feature>
<dbReference type="Proteomes" id="UP000199409">
    <property type="component" value="Unassembled WGS sequence"/>
</dbReference>
<organism evidence="2 3">
    <name type="scientific">Desulfuromusa kysingii</name>
    <dbReference type="NCBI Taxonomy" id="37625"/>
    <lineage>
        <taxon>Bacteria</taxon>
        <taxon>Pseudomonadati</taxon>
        <taxon>Thermodesulfobacteriota</taxon>
        <taxon>Desulfuromonadia</taxon>
        <taxon>Desulfuromonadales</taxon>
        <taxon>Geopsychrobacteraceae</taxon>
        <taxon>Desulfuromusa</taxon>
    </lineage>
</organism>
<dbReference type="PANTHER" id="PTHR34322">
    <property type="entry name" value="TRANSPOSASE, Y1_TNP DOMAIN-CONTAINING"/>
    <property type="match status" value="1"/>
</dbReference>
<dbReference type="GO" id="GO:0003677">
    <property type="term" value="F:DNA binding"/>
    <property type="evidence" value="ECO:0007669"/>
    <property type="project" value="InterPro"/>
</dbReference>
<keyword evidence="3" id="KW-1185">Reference proteome</keyword>
<dbReference type="GO" id="GO:0006313">
    <property type="term" value="P:DNA transposition"/>
    <property type="evidence" value="ECO:0007669"/>
    <property type="project" value="InterPro"/>
</dbReference>
<accession>A0A1H4EII3</accession>
<dbReference type="EMBL" id="FNQN01000014">
    <property type="protein sequence ID" value="SEA82124.1"/>
    <property type="molecule type" value="Genomic_DNA"/>
</dbReference>
<proteinExistence type="predicted"/>